<keyword evidence="3 9" id="KW-0813">Transport</keyword>
<dbReference type="GO" id="GO:0000220">
    <property type="term" value="C:vacuolar proton-transporting V-type ATPase, V0 domain"/>
    <property type="evidence" value="ECO:0007669"/>
    <property type="project" value="InterPro"/>
</dbReference>
<comment type="similarity">
    <text evidence="2 9">Belongs to the V-ATPase 116 kDa subunit family.</text>
</comment>
<dbReference type="PANTHER" id="PTHR11629">
    <property type="entry name" value="VACUOLAR PROTON ATPASES"/>
    <property type="match status" value="1"/>
</dbReference>
<evidence type="ECO:0000256" key="9">
    <source>
        <dbReference type="RuleBase" id="RU361189"/>
    </source>
</evidence>
<keyword evidence="4 9" id="KW-0812">Transmembrane</keyword>
<sequence length="847" mass="96313">MGSLYRSELMTFCELYLPSEAAYNCIAELGEFGLCQFKDLNESLNSHSRKFHKELSMCDEMEKIVNNIKACLIEEHIKFKDYNDPVPVPEQSEFPGMHTRLSLLQNELTQVSESMDKLKKNYLKFNECKHILSKVTGLLDSNVKAVASKTISEAEHGHSGPVYTSDEISPEETSVFKDRDESELSFICGAINSSKLNTFEKLIWRMTRGKAYVKSQPIDDDEGFLFPTEINRSAFIVFFIGKQLKLKIKKVCDAFHCHIIECPENAILRRTTLGKLEVQISDLIVVINKTQEYKNRILFGTSQHVSKWDIEVMKVKSVYTILNHLNVDVTHKCLIGELWTPTEEVNNVKSHLRIGQKKAECTVEPILSPIDTHDIPPTYHKLNKVTRGFQNIVDSYGIANYRELNPAPWTIISFPFIFAIMFGDSGHGIIMLLSALMLVLLEKKIEAAKIKDEIFNTFYGGRYVVLLMGCFSIYTGFIYNDFYSKSVNIFGSSWKNPYNESILHSRFLDDAASLTLPVEQAYDSDYGPYPFGVDPIWNLASNKLNFLNTMKMKMSILIGITQMAFGVFLSLANYFHRRSFLDFFFMFIPQLLFLSCIFVYLCIQVLLKWIFFSVKAEFIFGQYYPSSNCAPSILIGLINMFMLKHGNEGFVEGNTPNGTVYDQCYLQQWYPGQSSIETILLVVAVISIPVMLLAKPLIQLVMHKKGMHVDTGHHDGDGGFDFADVMVYQAIHTIEYALGCISHTASYLRLWALSLAHAQLSEVLWTMVLQMALSMSGYGGSAAIYFIFWAFSILSVAILVLMEGLSAFLHALRLHWVEFQSKFYLGTGIQFDPFSYVAIQKAKEGLE</sequence>
<keyword evidence="6 9" id="KW-1133">Transmembrane helix</keyword>
<reference evidence="11" key="1">
    <citation type="submission" date="2017-02" db="UniProtKB">
        <authorList>
            <consortium name="WormBaseParasite"/>
        </authorList>
    </citation>
    <scope>IDENTIFICATION</scope>
</reference>
<dbReference type="AlphaFoldDB" id="A0A0N4Z6L5"/>
<evidence type="ECO:0000256" key="7">
    <source>
        <dbReference type="ARBA" id="ARBA00023065"/>
    </source>
</evidence>
<evidence type="ECO:0000256" key="1">
    <source>
        <dbReference type="ARBA" id="ARBA00004141"/>
    </source>
</evidence>
<name>A0A0N4Z6L5_PARTI</name>
<dbReference type="GO" id="GO:0051117">
    <property type="term" value="F:ATPase binding"/>
    <property type="evidence" value="ECO:0007669"/>
    <property type="project" value="TreeGrafter"/>
</dbReference>
<comment type="function">
    <text evidence="9">Essential component of the vacuolar proton pump (V-ATPase), a multimeric enzyme that catalyzes the translocation of protons across the membranes. Required for assembly and activity of the V-ATPase.</text>
</comment>
<dbReference type="GO" id="GO:0005886">
    <property type="term" value="C:plasma membrane"/>
    <property type="evidence" value="ECO:0007669"/>
    <property type="project" value="TreeGrafter"/>
</dbReference>
<evidence type="ECO:0000256" key="4">
    <source>
        <dbReference type="ARBA" id="ARBA00022692"/>
    </source>
</evidence>
<keyword evidence="10" id="KW-1185">Reference proteome</keyword>
<feature type="transmembrane region" description="Helical" evidence="9">
    <location>
        <begin position="587"/>
        <end position="611"/>
    </location>
</feature>
<keyword evidence="5 9" id="KW-0375">Hydrogen ion transport</keyword>
<feature type="transmembrane region" description="Helical" evidence="9">
    <location>
        <begin position="416"/>
        <end position="441"/>
    </location>
</feature>
<dbReference type="STRING" id="131310.A0A0N4Z6L5"/>
<evidence type="ECO:0000313" key="11">
    <source>
        <dbReference type="WBParaSite" id="PTRK_0000282100.1"/>
    </source>
</evidence>
<evidence type="ECO:0000313" key="10">
    <source>
        <dbReference type="Proteomes" id="UP000038045"/>
    </source>
</evidence>
<feature type="transmembrane region" description="Helical" evidence="9">
    <location>
        <begin position="556"/>
        <end position="575"/>
    </location>
</feature>
<dbReference type="GO" id="GO:0007035">
    <property type="term" value="P:vacuolar acidification"/>
    <property type="evidence" value="ECO:0007669"/>
    <property type="project" value="TreeGrafter"/>
</dbReference>
<accession>A0A0N4Z6L5</accession>
<dbReference type="Proteomes" id="UP000038045">
    <property type="component" value="Unplaced"/>
</dbReference>
<dbReference type="Pfam" id="PF01496">
    <property type="entry name" value="V_ATPase_I"/>
    <property type="match status" value="1"/>
</dbReference>
<dbReference type="GO" id="GO:0046961">
    <property type="term" value="F:proton-transporting ATPase activity, rotational mechanism"/>
    <property type="evidence" value="ECO:0007669"/>
    <property type="project" value="InterPro"/>
</dbReference>
<evidence type="ECO:0000256" key="5">
    <source>
        <dbReference type="ARBA" id="ARBA00022781"/>
    </source>
</evidence>
<evidence type="ECO:0000256" key="8">
    <source>
        <dbReference type="ARBA" id="ARBA00023136"/>
    </source>
</evidence>
<dbReference type="PANTHER" id="PTHR11629:SF58">
    <property type="entry name" value="V-TYPE PROTON ATPASE 116 KDA SUBUNIT A 3"/>
    <property type="match status" value="1"/>
</dbReference>
<dbReference type="InterPro" id="IPR002490">
    <property type="entry name" value="V-ATPase_116kDa_su"/>
</dbReference>
<evidence type="ECO:0000256" key="3">
    <source>
        <dbReference type="ARBA" id="ARBA00022448"/>
    </source>
</evidence>
<protein>
    <recommendedName>
        <fullName evidence="9">V-type proton ATPase subunit a</fullName>
    </recommendedName>
</protein>
<feature type="transmembrane region" description="Helical" evidence="9">
    <location>
        <begin position="679"/>
        <end position="698"/>
    </location>
</feature>
<keyword evidence="7 9" id="KW-0406">Ion transport</keyword>
<dbReference type="InterPro" id="IPR026028">
    <property type="entry name" value="V-type_ATPase_116kDa_su_euka"/>
</dbReference>
<keyword evidence="8 9" id="KW-0472">Membrane</keyword>
<proteinExistence type="inferred from homology"/>
<feature type="transmembrane region" description="Helical" evidence="9">
    <location>
        <begin position="784"/>
        <end position="812"/>
    </location>
</feature>
<dbReference type="PIRSF" id="PIRSF001293">
    <property type="entry name" value="ATP6V0A1"/>
    <property type="match status" value="1"/>
</dbReference>
<dbReference type="WBParaSite" id="PTRK_0000282100.1">
    <property type="protein sequence ID" value="PTRK_0000282100.1"/>
    <property type="gene ID" value="PTRK_0000282100"/>
</dbReference>
<evidence type="ECO:0000256" key="2">
    <source>
        <dbReference type="ARBA" id="ARBA00009904"/>
    </source>
</evidence>
<organism evidence="10 11">
    <name type="scientific">Parastrongyloides trichosuri</name>
    <name type="common">Possum-specific nematode worm</name>
    <dbReference type="NCBI Taxonomy" id="131310"/>
    <lineage>
        <taxon>Eukaryota</taxon>
        <taxon>Metazoa</taxon>
        <taxon>Ecdysozoa</taxon>
        <taxon>Nematoda</taxon>
        <taxon>Chromadorea</taxon>
        <taxon>Rhabditida</taxon>
        <taxon>Tylenchina</taxon>
        <taxon>Panagrolaimomorpha</taxon>
        <taxon>Strongyloidoidea</taxon>
        <taxon>Strongyloididae</taxon>
        <taxon>Parastrongyloides</taxon>
    </lineage>
</organism>
<comment type="subcellular location">
    <subcellularLocation>
        <location evidence="1">Membrane</location>
        <topology evidence="1">Multi-pass membrane protein</topology>
    </subcellularLocation>
</comment>
<evidence type="ECO:0000256" key="6">
    <source>
        <dbReference type="ARBA" id="ARBA00022989"/>
    </source>
</evidence>